<dbReference type="GO" id="GO:0030659">
    <property type="term" value="C:cytoplasmic vesicle membrane"/>
    <property type="evidence" value="ECO:0007669"/>
    <property type="project" value="UniProtKB-SubCell"/>
</dbReference>
<evidence type="ECO:0000256" key="9">
    <source>
        <dbReference type="ARBA" id="ARBA00022989"/>
    </source>
</evidence>
<evidence type="ECO:0000256" key="14">
    <source>
        <dbReference type="ARBA" id="ARBA00023329"/>
    </source>
</evidence>
<evidence type="ECO:0000256" key="19">
    <source>
        <dbReference type="RuleBase" id="RU364027"/>
    </source>
</evidence>
<dbReference type="AlphaFoldDB" id="A0A1B7TB28"/>
<comment type="subcellular location">
    <subcellularLocation>
        <location evidence="1">Cytoplasmic vesicle membrane</location>
        <topology evidence="1">Multi-pass membrane protein</topology>
    </subcellularLocation>
    <subcellularLocation>
        <location evidence="2">Endoplasmic reticulum membrane</location>
        <topology evidence="2">Multi-pass membrane protein</topology>
    </subcellularLocation>
    <subcellularLocation>
        <location evidence="4">Golgi apparatus membrane</location>
        <topology evidence="4">Multi-pass membrane protein</topology>
    </subcellularLocation>
    <subcellularLocation>
        <location evidence="3 19">Preautophagosomal structure membrane</location>
        <topology evidence="3 19">Multi-pass membrane protein</topology>
    </subcellularLocation>
</comment>
<dbReference type="Pfam" id="PF04109">
    <property type="entry name" value="ATG9"/>
    <property type="match status" value="1"/>
</dbReference>
<keyword evidence="8 19" id="KW-0812">Transmembrane</keyword>
<comment type="catalytic activity">
    <reaction evidence="15">
        <text>a 1,2-diacyl-sn-glycero-3-phospho-L-serine(in) = a 1,2-diacyl-sn-glycero-3-phospho-L-serine(out)</text>
        <dbReference type="Rhea" id="RHEA:38663"/>
        <dbReference type="ChEBI" id="CHEBI:57262"/>
    </reaction>
</comment>
<dbReference type="GO" id="GO:0000139">
    <property type="term" value="C:Golgi membrane"/>
    <property type="evidence" value="ECO:0007669"/>
    <property type="project" value="UniProtKB-SubCell"/>
</dbReference>
<gene>
    <name evidence="20" type="ORF">HANVADRAFT_14851</name>
</gene>
<keyword evidence="10 19" id="KW-0072">Autophagy</keyword>
<evidence type="ECO:0000256" key="7">
    <source>
        <dbReference type="ARBA" id="ARBA00022448"/>
    </source>
</evidence>
<reference evidence="21" key="1">
    <citation type="journal article" date="2016" name="Proc. Natl. Acad. Sci. U.S.A.">
        <title>Comparative genomics of biotechnologically important yeasts.</title>
        <authorList>
            <person name="Riley R."/>
            <person name="Haridas S."/>
            <person name="Wolfe K.H."/>
            <person name="Lopes M.R."/>
            <person name="Hittinger C.T."/>
            <person name="Goeker M."/>
            <person name="Salamov A.A."/>
            <person name="Wisecaver J.H."/>
            <person name="Long T.M."/>
            <person name="Calvey C.H."/>
            <person name="Aerts A.L."/>
            <person name="Barry K.W."/>
            <person name="Choi C."/>
            <person name="Clum A."/>
            <person name="Coughlan A.Y."/>
            <person name="Deshpande S."/>
            <person name="Douglass A.P."/>
            <person name="Hanson S.J."/>
            <person name="Klenk H.-P."/>
            <person name="LaButti K.M."/>
            <person name="Lapidus A."/>
            <person name="Lindquist E.A."/>
            <person name="Lipzen A.M."/>
            <person name="Meier-Kolthoff J.P."/>
            <person name="Ohm R.A."/>
            <person name="Otillar R.P."/>
            <person name="Pangilinan J.L."/>
            <person name="Peng Y."/>
            <person name="Rokas A."/>
            <person name="Rosa C.A."/>
            <person name="Scheuner C."/>
            <person name="Sibirny A.A."/>
            <person name="Slot J.C."/>
            <person name="Stielow J.B."/>
            <person name="Sun H."/>
            <person name="Kurtzman C.P."/>
            <person name="Blackwell M."/>
            <person name="Grigoriev I.V."/>
            <person name="Jeffries T.W."/>
        </authorList>
    </citation>
    <scope>NUCLEOTIDE SEQUENCE [LARGE SCALE GENOMIC DNA]</scope>
    <source>
        <strain evidence="21">NRRL Y-1626</strain>
    </source>
</reference>
<evidence type="ECO:0000256" key="12">
    <source>
        <dbReference type="ARBA" id="ARBA00023055"/>
    </source>
</evidence>
<accession>A0A1B7TB28</accession>
<evidence type="ECO:0000256" key="11">
    <source>
        <dbReference type="ARBA" id="ARBA00023034"/>
    </source>
</evidence>
<evidence type="ECO:0000256" key="5">
    <source>
        <dbReference type="ARBA" id="ARBA00006185"/>
    </source>
</evidence>
<evidence type="ECO:0000256" key="6">
    <source>
        <dbReference type="ARBA" id="ARBA00018074"/>
    </source>
</evidence>
<evidence type="ECO:0000256" key="4">
    <source>
        <dbReference type="ARBA" id="ARBA00004653"/>
    </source>
</evidence>
<comment type="catalytic activity">
    <reaction evidence="17">
        <text>a 1,2-diacyl-sn-glycero-3-phospho-(1D-myo-inositol-3-phosphate)(in) = a 1,2-diacyl-sn-glycero-3-phospho-(1D-myo-inositol-3-phosphate)(out)</text>
        <dbReference type="Rhea" id="RHEA:67920"/>
        <dbReference type="ChEBI" id="CHEBI:58088"/>
    </reaction>
</comment>
<comment type="similarity">
    <text evidence="5 19">Belongs to the ATG9 family.</text>
</comment>
<dbReference type="GO" id="GO:0006869">
    <property type="term" value="P:lipid transport"/>
    <property type="evidence" value="ECO:0007669"/>
    <property type="project" value="UniProtKB-KW"/>
</dbReference>
<dbReference type="InterPro" id="IPR007241">
    <property type="entry name" value="Autophagy-rel_prot_9"/>
</dbReference>
<dbReference type="GO" id="GO:0005789">
    <property type="term" value="C:endoplasmic reticulum membrane"/>
    <property type="evidence" value="ECO:0007669"/>
    <property type="project" value="UniProtKB-SubCell"/>
</dbReference>
<keyword evidence="13 19" id="KW-0472">Membrane</keyword>
<evidence type="ECO:0000256" key="13">
    <source>
        <dbReference type="ARBA" id="ARBA00023136"/>
    </source>
</evidence>
<evidence type="ECO:0000256" key="16">
    <source>
        <dbReference type="ARBA" id="ARBA00024615"/>
    </source>
</evidence>
<dbReference type="GO" id="GO:0000422">
    <property type="term" value="P:autophagy of mitochondrion"/>
    <property type="evidence" value="ECO:0007669"/>
    <property type="project" value="TreeGrafter"/>
</dbReference>
<dbReference type="GO" id="GO:0005776">
    <property type="term" value="C:autophagosome"/>
    <property type="evidence" value="ECO:0007669"/>
    <property type="project" value="TreeGrafter"/>
</dbReference>
<keyword evidence="7 19" id="KW-0813">Transport</keyword>
<protein>
    <recommendedName>
        <fullName evidence="6 19">Autophagy-related protein 9</fullName>
    </recommendedName>
</protein>
<feature type="transmembrane region" description="Helical" evidence="19">
    <location>
        <begin position="322"/>
        <end position="345"/>
    </location>
</feature>
<sequence length="485" mass="58267">IDKKQLTLWRFSNIDNLDSFFITFYKYYLKKGLYSYLIGKITNILILLFVFYISITLKFCINYSLFSNATRLEDIWVDKCFKTQLPFLLKVIIWVVYCFVFLKGKAIYKEFKSLQLMQNFYYYLLEIDDDELQIISWVEVLNRLIKFKDSNNLFQNSQSITFENIVNRIMRLDNYLIAIYSNESLMKFKVFDNRYRVSLTKSLEWNINLILINFFFANGQFAINSKNAKNLLELDLINKFRVAGFINIILTPFLVIYFTLLYVLKYFYNIKSIFNLREYNLENKYKLREYNELEHFFNKRLNLSIDIANEYLLQFPNNINNIIYKFLAFISGSLLAILTITTLLFDSENFLSFEITHNKSILFYISVIGAINTFTYNNIQQDKYKTYQPRKYFKELSKYTHFIPKNKNKGLTEKPMSNIETRDEFMKIYSLKLINIINEFGSLLLTPYILWFVLPKRCKNIIAFMQEITEKDHELGYICKYANYK</sequence>
<dbReference type="GO" id="GO:0034727">
    <property type="term" value="P:piecemeal microautophagy of the nucleus"/>
    <property type="evidence" value="ECO:0007669"/>
    <property type="project" value="TreeGrafter"/>
</dbReference>
<evidence type="ECO:0000256" key="15">
    <source>
        <dbReference type="ARBA" id="ARBA00024479"/>
    </source>
</evidence>
<evidence type="ECO:0000256" key="18">
    <source>
        <dbReference type="ARBA" id="ARBA00024631"/>
    </source>
</evidence>
<feature type="transmembrane region" description="Helical" evidence="19">
    <location>
        <begin position="436"/>
        <end position="454"/>
    </location>
</feature>
<dbReference type="GO" id="GO:0061709">
    <property type="term" value="P:reticulophagy"/>
    <property type="evidence" value="ECO:0007669"/>
    <property type="project" value="TreeGrafter"/>
</dbReference>
<feature type="non-terminal residue" evidence="20">
    <location>
        <position position="1"/>
    </location>
</feature>
<name>A0A1B7TB28_9ASCO</name>
<evidence type="ECO:0000256" key="17">
    <source>
        <dbReference type="ARBA" id="ARBA00024621"/>
    </source>
</evidence>
<dbReference type="EMBL" id="LXPE01000034">
    <property type="protein sequence ID" value="OBA25917.1"/>
    <property type="molecule type" value="Genomic_DNA"/>
</dbReference>
<evidence type="ECO:0000313" key="20">
    <source>
        <dbReference type="EMBL" id="OBA25917.1"/>
    </source>
</evidence>
<comment type="function">
    <text evidence="19">Phospholipid scramblase involved in autophagy. Cycles between the preautophagosomal structure/phagophore assembly site (PAS) and the cytoplasmic vesicle pool and supplies membrane for the growing autophagosome. Lipid scramblase activity plays a key role in preautophagosomal structure/phagophore assembly by distributing the phospholipids that arrive through ATG2 from the cytoplasmic to the luminal leaflet of the bilayer, thereby driving autophagosomal membrane expansion.</text>
</comment>
<evidence type="ECO:0000256" key="10">
    <source>
        <dbReference type="ARBA" id="ARBA00023006"/>
    </source>
</evidence>
<comment type="catalytic activity">
    <reaction evidence="18">
        <text>a 1,2-diacyl-sn-glycero-3-phosphocholine(in) = a 1,2-diacyl-sn-glycero-3-phosphocholine(out)</text>
        <dbReference type="Rhea" id="RHEA:38571"/>
        <dbReference type="ChEBI" id="CHEBI:57643"/>
    </reaction>
</comment>
<keyword evidence="14" id="KW-0968">Cytoplasmic vesicle</keyword>
<feature type="transmembrane region" description="Helical" evidence="19">
    <location>
        <begin position="361"/>
        <end position="379"/>
    </location>
</feature>
<evidence type="ECO:0000313" key="21">
    <source>
        <dbReference type="Proteomes" id="UP000092321"/>
    </source>
</evidence>
<feature type="transmembrane region" description="Helical" evidence="19">
    <location>
        <begin position="203"/>
        <end position="223"/>
    </location>
</feature>
<keyword evidence="11" id="KW-0333">Golgi apparatus</keyword>
<comment type="catalytic activity">
    <reaction evidence="16">
        <text>a 1,2-diacyl-sn-glycero-3-phosphoethanolamine(in) = a 1,2-diacyl-sn-glycero-3-phosphoethanolamine(out)</text>
        <dbReference type="Rhea" id="RHEA:38895"/>
        <dbReference type="ChEBI" id="CHEBI:64612"/>
    </reaction>
</comment>
<comment type="caution">
    <text evidence="19">Lacks conserved residue(s) required for the propagation of feature annotation.</text>
</comment>
<feature type="non-terminal residue" evidence="20">
    <location>
        <position position="485"/>
    </location>
</feature>
<feature type="transmembrane region" description="Helical" evidence="19">
    <location>
        <begin position="85"/>
        <end position="102"/>
    </location>
</feature>
<keyword evidence="9 19" id="KW-1133">Transmembrane helix</keyword>
<dbReference type="PANTHER" id="PTHR13038:SF10">
    <property type="entry name" value="AUTOPHAGY-RELATED PROTEIN 9"/>
    <property type="match status" value="1"/>
</dbReference>
<dbReference type="PANTHER" id="PTHR13038">
    <property type="entry name" value="APG9 AUTOPHAGY 9"/>
    <property type="match status" value="1"/>
</dbReference>
<dbReference type="Proteomes" id="UP000092321">
    <property type="component" value="Unassembled WGS sequence"/>
</dbReference>
<feature type="transmembrane region" description="Helical" evidence="19">
    <location>
        <begin position="44"/>
        <end position="65"/>
    </location>
</feature>
<dbReference type="OrthoDB" id="3972909at2759"/>
<dbReference type="GO" id="GO:0034497">
    <property type="term" value="P:protein localization to phagophore assembly site"/>
    <property type="evidence" value="ECO:0007669"/>
    <property type="project" value="TreeGrafter"/>
</dbReference>
<organism evidence="20 21">
    <name type="scientific">Hanseniaspora valbyensis NRRL Y-1626</name>
    <dbReference type="NCBI Taxonomy" id="766949"/>
    <lineage>
        <taxon>Eukaryota</taxon>
        <taxon>Fungi</taxon>
        <taxon>Dikarya</taxon>
        <taxon>Ascomycota</taxon>
        <taxon>Saccharomycotina</taxon>
        <taxon>Saccharomycetes</taxon>
        <taxon>Saccharomycodales</taxon>
        <taxon>Saccharomycodaceae</taxon>
        <taxon>Hanseniaspora</taxon>
    </lineage>
</organism>
<evidence type="ECO:0000256" key="3">
    <source>
        <dbReference type="ARBA" id="ARBA00004511"/>
    </source>
</evidence>
<dbReference type="GO" id="GO:0034045">
    <property type="term" value="C:phagophore assembly site membrane"/>
    <property type="evidence" value="ECO:0007669"/>
    <property type="project" value="UniProtKB-SubCell"/>
</dbReference>
<proteinExistence type="inferred from homology"/>
<evidence type="ECO:0000256" key="2">
    <source>
        <dbReference type="ARBA" id="ARBA00004477"/>
    </source>
</evidence>
<keyword evidence="21" id="KW-1185">Reference proteome</keyword>
<keyword evidence="12 19" id="KW-0445">Lipid transport</keyword>
<evidence type="ECO:0000256" key="8">
    <source>
        <dbReference type="ARBA" id="ARBA00022692"/>
    </source>
</evidence>
<feature type="transmembrane region" description="Helical" evidence="19">
    <location>
        <begin position="243"/>
        <end position="264"/>
    </location>
</feature>
<comment type="caution">
    <text evidence="20">The sequence shown here is derived from an EMBL/GenBank/DDBJ whole genome shotgun (WGS) entry which is preliminary data.</text>
</comment>
<evidence type="ECO:0000256" key="1">
    <source>
        <dbReference type="ARBA" id="ARBA00004439"/>
    </source>
</evidence>